<accession>A0A2J8QWZ7</accession>
<comment type="caution">
    <text evidence="2">The sequence shown here is derived from an EMBL/GenBank/DDBJ whole genome shotgun (WGS) entry which is preliminary data.</text>
</comment>
<sequence length="231" mass="26228">EALVSKGLATVIRYRQDDDQRSSHYDELLAAEARAIKNGKGLHSKKEVPIHRVADISGDTQKAKQFLPFLQRAGRSEAVVEYVFSGSRLKLYLPKETCLITFLLAGIECPRGARNLPGLVQEGEPFSEEATLFTKELVLQREVWAHYEEQPVEEVMPVLEEKERSASYKPVFVTEITDDLHFYVQDVETGTQLEKLMENMRNDIASHPPVEGSYAPRRGEFCIAKFVDGEW</sequence>
<feature type="domain" description="TNase-like" evidence="1">
    <location>
        <begin position="74"/>
        <end position="203"/>
    </location>
</feature>
<reference evidence="2" key="1">
    <citation type="submission" date="2017-12" db="EMBL/GenBank/DDBJ databases">
        <title>High-resolution comparative analysis of great ape genomes.</title>
        <authorList>
            <person name="Pollen A."/>
            <person name="Hastie A."/>
            <person name="Hormozdiari F."/>
            <person name="Dougherty M."/>
            <person name="Liu R."/>
            <person name="Chaisson M."/>
            <person name="Hoppe E."/>
            <person name="Hill C."/>
            <person name="Pang A."/>
            <person name="Hillier L."/>
            <person name="Baker C."/>
            <person name="Armstrong J."/>
            <person name="Shendure J."/>
            <person name="Paten B."/>
            <person name="Wilson R."/>
            <person name="Chao H."/>
            <person name="Schneider V."/>
            <person name="Ventura M."/>
            <person name="Kronenberg Z."/>
            <person name="Murali S."/>
            <person name="Gordon D."/>
            <person name="Cantsilieris S."/>
            <person name="Munson K."/>
            <person name="Nelson B."/>
            <person name="Raja A."/>
            <person name="Underwood J."/>
            <person name="Diekhans M."/>
            <person name="Fiddes I."/>
            <person name="Haussler D."/>
            <person name="Eichler E."/>
        </authorList>
    </citation>
    <scope>NUCLEOTIDE SEQUENCE [LARGE SCALE GENOMIC DNA]</scope>
    <source>
        <strain evidence="2">Yerkes chimp pedigree #C0471</strain>
    </source>
</reference>
<feature type="non-terminal residue" evidence="2">
    <location>
        <position position="231"/>
    </location>
</feature>
<feature type="non-terminal residue" evidence="2">
    <location>
        <position position="1"/>
    </location>
</feature>
<dbReference type="PANTHER" id="PTHR12302:SF2">
    <property type="entry name" value="STAPHYLOCOCCAL NUCLEASE DOMAIN-CONTAINING PROTEIN 1"/>
    <property type="match status" value="1"/>
</dbReference>
<dbReference type="InterPro" id="IPR016071">
    <property type="entry name" value="Staphylococal_nuclease_OB-fold"/>
</dbReference>
<dbReference type="InterPro" id="IPR002999">
    <property type="entry name" value="Tudor"/>
</dbReference>
<dbReference type="EMBL" id="NBAG03000004">
    <property type="protein sequence ID" value="PNJ00774.1"/>
    <property type="molecule type" value="Genomic_DNA"/>
</dbReference>
<protein>
    <submittedName>
        <fullName evidence="2">SND1 isoform 4</fullName>
    </submittedName>
</protein>
<gene>
    <name evidence="2" type="ORF">CK820_G0011678</name>
</gene>
<dbReference type="InterPro" id="IPR035437">
    <property type="entry name" value="SNase_OB-fold_sf"/>
</dbReference>
<dbReference type="SMART" id="SM00318">
    <property type="entry name" value="SNc"/>
    <property type="match status" value="1"/>
</dbReference>
<dbReference type="SUPFAM" id="SSF50199">
    <property type="entry name" value="Staphylococcal nuclease"/>
    <property type="match status" value="2"/>
</dbReference>
<name>A0A2J8QWZ7_PANTR</name>
<proteinExistence type="predicted"/>
<dbReference type="PANTHER" id="PTHR12302">
    <property type="entry name" value="EBNA2 BINDING PROTEIN P100"/>
    <property type="match status" value="1"/>
</dbReference>
<evidence type="ECO:0000259" key="1">
    <source>
        <dbReference type="SMART" id="SM00318"/>
    </source>
</evidence>
<dbReference type="Gene3D" id="2.40.50.90">
    <property type="match status" value="2"/>
</dbReference>
<dbReference type="AlphaFoldDB" id="A0A2J8QWZ7"/>
<dbReference type="Gene3D" id="2.30.30.140">
    <property type="match status" value="1"/>
</dbReference>
<evidence type="ECO:0000313" key="2">
    <source>
        <dbReference type="EMBL" id="PNJ00774.1"/>
    </source>
</evidence>
<organism evidence="2">
    <name type="scientific">Pan troglodytes</name>
    <name type="common">Chimpanzee</name>
    <dbReference type="NCBI Taxonomy" id="9598"/>
    <lineage>
        <taxon>Eukaryota</taxon>
        <taxon>Metazoa</taxon>
        <taxon>Chordata</taxon>
        <taxon>Craniata</taxon>
        <taxon>Vertebrata</taxon>
        <taxon>Euteleostomi</taxon>
        <taxon>Mammalia</taxon>
        <taxon>Eutheria</taxon>
        <taxon>Euarchontoglires</taxon>
        <taxon>Primates</taxon>
        <taxon>Haplorrhini</taxon>
        <taxon>Catarrhini</taxon>
        <taxon>Hominidae</taxon>
        <taxon>Pan</taxon>
    </lineage>
</organism>
<dbReference type="Pfam" id="PF00567">
    <property type="entry name" value="TUDOR"/>
    <property type="match status" value="1"/>
</dbReference>
<dbReference type="SMR" id="A0A2J8QWZ7"/>